<dbReference type="EMBL" id="JAVKGT010000012">
    <property type="protein sequence ID" value="MDR5711709.1"/>
    <property type="molecule type" value="Genomic_DNA"/>
</dbReference>
<evidence type="ECO:0000313" key="3">
    <source>
        <dbReference type="EMBL" id="MDR5711709.1"/>
    </source>
</evidence>
<comment type="similarity">
    <text evidence="1">Belongs to the DprA/Smf family.</text>
</comment>
<dbReference type="InterPro" id="IPR057666">
    <property type="entry name" value="DrpA_SLOG"/>
</dbReference>
<dbReference type="Proteomes" id="UP001260872">
    <property type="component" value="Unassembled WGS sequence"/>
</dbReference>
<dbReference type="SUPFAM" id="SSF102405">
    <property type="entry name" value="MCP/YpsA-like"/>
    <property type="match status" value="1"/>
</dbReference>
<reference evidence="4" key="1">
    <citation type="submission" date="2023-07" db="EMBL/GenBank/DDBJ databases">
        <title>Description of three actinobacteria isolated from air of manufacturing shop in a pharmaceutical factory.</title>
        <authorList>
            <person name="Zhang D.-F."/>
        </authorList>
    </citation>
    <scope>NUCLEOTIDE SEQUENCE [LARGE SCALE GENOMIC DNA]</scope>
    <source>
        <strain evidence="4">CCTCC AB 207010</strain>
    </source>
</reference>
<dbReference type="PANTHER" id="PTHR43022">
    <property type="entry name" value="PROTEIN SMF"/>
    <property type="match status" value="1"/>
</dbReference>
<comment type="caution">
    <text evidence="3">The sequence shown here is derived from an EMBL/GenBank/DDBJ whole genome shotgun (WGS) entry which is preliminary data.</text>
</comment>
<dbReference type="InterPro" id="IPR003488">
    <property type="entry name" value="DprA"/>
</dbReference>
<evidence type="ECO:0000259" key="2">
    <source>
        <dbReference type="Pfam" id="PF02481"/>
    </source>
</evidence>
<evidence type="ECO:0000313" key="4">
    <source>
        <dbReference type="Proteomes" id="UP001260872"/>
    </source>
</evidence>
<keyword evidence="4" id="KW-1185">Reference proteome</keyword>
<dbReference type="PANTHER" id="PTHR43022:SF1">
    <property type="entry name" value="PROTEIN SMF"/>
    <property type="match status" value="1"/>
</dbReference>
<dbReference type="RefSeq" id="WP_310537090.1">
    <property type="nucleotide sequence ID" value="NZ_BAAAOC010000023.1"/>
</dbReference>
<dbReference type="Pfam" id="PF02481">
    <property type="entry name" value="DNA_processg_A"/>
    <property type="match status" value="1"/>
</dbReference>
<dbReference type="Gene3D" id="3.40.50.450">
    <property type="match status" value="1"/>
</dbReference>
<proteinExistence type="inferred from homology"/>
<protein>
    <submittedName>
        <fullName evidence="3">DNA-processing protein DprA</fullName>
    </submittedName>
</protein>
<organism evidence="3 4">
    <name type="scientific">Nesterenkonia flava</name>
    <dbReference type="NCBI Taxonomy" id="469799"/>
    <lineage>
        <taxon>Bacteria</taxon>
        <taxon>Bacillati</taxon>
        <taxon>Actinomycetota</taxon>
        <taxon>Actinomycetes</taxon>
        <taxon>Micrococcales</taxon>
        <taxon>Micrococcaceae</taxon>
        <taxon>Nesterenkonia</taxon>
    </lineage>
</organism>
<accession>A0ABU1FSU7</accession>
<evidence type="ECO:0000256" key="1">
    <source>
        <dbReference type="ARBA" id="ARBA00006525"/>
    </source>
</evidence>
<gene>
    <name evidence="3" type="ORF">RH857_06120</name>
</gene>
<sequence length="435" mass="45977">MTASPLPAASTEWAAPEIRQTRAALSRVIEPGDLLAQVLIAELGPLEAYGRICASGGPGDALQQRVGETAETAGLSARQRRLTDALPRWRARLRQVQGPRDLRSMQQLGGGLIIPEDSAWPAALNDLGPMAPTALWFRAGPREGTSGAEGDPYERFLRRMPPHHRAIGIVGSREMTDYGGRVAVQLSSELAGRDVCILSGGAYGVDAAAHRGALKAQAPSERAPTIAVLAGGLDRWYPAGNEPLLRGIGNTGLLLSEMAPGSSPTKHRFLHRNRMIAALAAATVVVEARRRSGALSTAHHALGLGRPVGVVPGSVFSASSEGCHRLLRDSPAQVITDAADILHLLLPDGGALSTGSADEPQNTAEAVCTTQREQLDALGEVDQRVWDALPARRFTSVGKLSEVAGLAVPQVLGGLNRMQTLGLVIRRNGHWGRAR</sequence>
<name>A0ABU1FSU7_9MICC</name>
<feature type="domain" description="Smf/DprA SLOG" evidence="2">
    <location>
        <begin position="163"/>
        <end position="344"/>
    </location>
</feature>